<dbReference type="RefSeq" id="WP_115935554.1">
    <property type="nucleotide sequence ID" value="NZ_QRDW01000002.1"/>
</dbReference>
<dbReference type="OrthoDB" id="9804822at2"/>
<feature type="transmembrane region" description="Helical" evidence="6">
    <location>
        <begin position="117"/>
        <end position="138"/>
    </location>
</feature>
<evidence type="ECO:0000256" key="1">
    <source>
        <dbReference type="ARBA" id="ARBA00004651"/>
    </source>
</evidence>
<feature type="transmembrane region" description="Helical" evidence="6">
    <location>
        <begin position="65"/>
        <end position="85"/>
    </location>
</feature>
<dbReference type="PANTHER" id="PTHR30086">
    <property type="entry name" value="ARGININE EXPORTER PROTEIN ARGO"/>
    <property type="match status" value="1"/>
</dbReference>
<gene>
    <name evidence="7" type="ORF">DFP90_1025</name>
</gene>
<evidence type="ECO:0000256" key="2">
    <source>
        <dbReference type="ARBA" id="ARBA00022475"/>
    </source>
</evidence>
<dbReference type="EMBL" id="QRDW01000002">
    <property type="protein sequence ID" value="RED51989.1"/>
    <property type="molecule type" value="Genomic_DNA"/>
</dbReference>
<comment type="subcellular location">
    <subcellularLocation>
        <location evidence="1">Cell membrane</location>
        <topology evidence="1">Multi-pass membrane protein</topology>
    </subcellularLocation>
</comment>
<dbReference type="AlphaFoldDB" id="A0A3D9HRB3"/>
<evidence type="ECO:0000256" key="4">
    <source>
        <dbReference type="ARBA" id="ARBA00022989"/>
    </source>
</evidence>
<reference evidence="7 8" key="1">
    <citation type="submission" date="2018-07" db="EMBL/GenBank/DDBJ databases">
        <title>Genomic Encyclopedia of Type Strains, Phase III (KMG-III): the genomes of soil and plant-associated and newly described type strains.</title>
        <authorList>
            <person name="Whitman W."/>
        </authorList>
    </citation>
    <scope>NUCLEOTIDE SEQUENCE [LARGE SCALE GENOMIC DNA]</scope>
    <source>
        <strain evidence="7 8">CECT 8488</strain>
    </source>
</reference>
<evidence type="ECO:0000313" key="8">
    <source>
        <dbReference type="Proteomes" id="UP000256845"/>
    </source>
</evidence>
<dbReference type="PANTHER" id="PTHR30086:SF20">
    <property type="entry name" value="ARGININE EXPORTER PROTEIN ARGO-RELATED"/>
    <property type="match status" value="1"/>
</dbReference>
<keyword evidence="4 6" id="KW-1133">Transmembrane helix</keyword>
<dbReference type="Proteomes" id="UP000256845">
    <property type="component" value="Unassembled WGS sequence"/>
</dbReference>
<dbReference type="Pfam" id="PF01810">
    <property type="entry name" value="LysE"/>
    <property type="match status" value="1"/>
</dbReference>
<protein>
    <submittedName>
        <fullName evidence="7">Threonine/homoserine/homoserine lactone efflux protein</fullName>
    </submittedName>
</protein>
<dbReference type="GO" id="GO:0015171">
    <property type="term" value="F:amino acid transmembrane transporter activity"/>
    <property type="evidence" value="ECO:0007669"/>
    <property type="project" value="TreeGrafter"/>
</dbReference>
<feature type="transmembrane region" description="Helical" evidence="6">
    <location>
        <begin position="6"/>
        <end position="32"/>
    </location>
</feature>
<dbReference type="PIRSF" id="PIRSF006324">
    <property type="entry name" value="LeuE"/>
    <property type="match status" value="1"/>
</dbReference>
<keyword evidence="8" id="KW-1185">Reference proteome</keyword>
<keyword evidence="2" id="KW-1003">Cell membrane</keyword>
<feature type="transmembrane region" description="Helical" evidence="6">
    <location>
        <begin position="158"/>
        <end position="178"/>
    </location>
</feature>
<sequence>MSLELWLSFVVASLALLVIPGPTVMLVISYVLGRGRKSALATVPGVALGDLTAMTISLAGAGAVLAASATLFTVLKLIGGAYLLFLGVQLWRSAPAENHLEPTEPDQDVLTNNTRKMFWNAFLVTALNPKGIVFFIAFVPQFVDPAAPALAQFALLEFTFVGLATLVVTCWAMVAGGLRAKFRKPTTLKWVNRIGGSFLMGAGLLTAVVRRAT</sequence>
<evidence type="ECO:0000256" key="5">
    <source>
        <dbReference type="ARBA" id="ARBA00023136"/>
    </source>
</evidence>
<keyword evidence="3 6" id="KW-0812">Transmembrane</keyword>
<comment type="caution">
    <text evidence="7">The sequence shown here is derived from an EMBL/GenBank/DDBJ whole genome shotgun (WGS) entry which is preliminary data.</text>
</comment>
<accession>A0A3D9HRB3</accession>
<feature type="transmembrane region" description="Helical" evidence="6">
    <location>
        <begin position="39"/>
        <end position="59"/>
    </location>
</feature>
<dbReference type="GO" id="GO:0005886">
    <property type="term" value="C:plasma membrane"/>
    <property type="evidence" value="ECO:0007669"/>
    <property type="project" value="UniProtKB-SubCell"/>
</dbReference>
<evidence type="ECO:0000313" key="7">
    <source>
        <dbReference type="EMBL" id="RED51989.1"/>
    </source>
</evidence>
<dbReference type="InterPro" id="IPR001123">
    <property type="entry name" value="LeuE-type"/>
</dbReference>
<name>A0A3D9HRB3_9PROT</name>
<evidence type="ECO:0000256" key="6">
    <source>
        <dbReference type="SAM" id="Phobius"/>
    </source>
</evidence>
<proteinExistence type="predicted"/>
<organism evidence="7 8">
    <name type="scientific">Aestuariispira insulae</name>
    <dbReference type="NCBI Taxonomy" id="1461337"/>
    <lineage>
        <taxon>Bacteria</taxon>
        <taxon>Pseudomonadati</taxon>
        <taxon>Pseudomonadota</taxon>
        <taxon>Alphaproteobacteria</taxon>
        <taxon>Rhodospirillales</taxon>
        <taxon>Kiloniellaceae</taxon>
        <taxon>Aestuariispira</taxon>
    </lineage>
</organism>
<evidence type="ECO:0000256" key="3">
    <source>
        <dbReference type="ARBA" id="ARBA00022692"/>
    </source>
</evidence>
<keyword evidence="5 6" id="KW-0472">Membrane</keyword>
<feature type="transmembrane region" description="Helical" evidence="6">
    <location>
        <begin position="190"/>
        <end position="209"/>
    </location>
</feature>